<comment type="caution">
    <text evidence="2">The sequence shown here is derived from an EMBL/GenBank/DDBJ whole genome shotgun (WGS) entry which is preliminary data.</text>
</comment>
<organism evidence="2">
    <name type="scientific">marine sediment metagenome</name>
    <dbReference type="NCBI Taxonomy" id="412755"/>
    <lineage>
        <taxon>unclassified sequences</taxon>
        <taxon>metagenomes</taxon>
        <taxon>ecological metagenomes</taxon>
    </lineage>
</organism>
<gene>
    <name evidence="2" type="ORF">LCGC14_0778870</name>
</gene>
<proteinExistence type="predicted"/>
<evidence type="ECO:0000256" key="1">
    <source>
        <dbReference type="SAM" id="Phobius"/>
    </source>
</evidence>
<keyword evidence="1" id="KW-1133">Transmembrane helix</keyword>
<name>A0A0F9SG07_9ZZZZ</name>
<reference evidence="2" key="1">
    <citation type="journal article" date="2015" name="Nature">
        <title>Complex archaea that bridge the gap between prokaryotes and eukaryotes.</title>
        <authorList>
            <person name="Spang A."/>
            <person name="Saw J.H."/>
            <person name="Jorgensen S.L."/>
            <person name="Zaremba-Niedzwiedzka K."/>
            <person name="Martijn J."/>
            <person name="Lind A.E."/>
            <person name="van Eijk R."/>
            <person name="Schleper C."/>
            <person name="Guy L."/>
            <person name="Ettema T.J."/>
        </authorList>
    </citation>
    <scope>NUCLEOTIDE SEQUENCE</scope>
</reference>
<protein>
    <submittedName>
        <fullName evidence="2">Uncharacterized protein</fullName>
    </submittedName>
</protein>
<keyword evidence="1" id="KW-0472">Membrane</keyword>
<feature type="transmembrane region" description="Helical" evidence="1">
    <location>
        <begin position="32"/>
        <end position="55"/>
    </location>
</feature>
<sequence>MVDVNGTTNQPTAKAPTIRKTNRVERIAGSGLLWGCVGVCALLLFVAGLSLVRLIQWIW</sequence>
<dbReference type="AlphaFoldDB" id="A0A0F9SG07"/>
<dbReference type="EMBL" id="LAZR01002002">
    <property type="protein sequence ID" value="KKN35916.1"/>
    <property type="molecule type" value="Genomic_DNA"/>
</dbReference>
<evidence type="ECO:0000313" key="2">
    <source>
        <dbReference type="EMBL" id="KKN35916.1"/>
    </source>
</evidence>
<accession>A0A0F9SG07</accession>
<keyword evidence="1" id="KW-0812">Transmembrane</keyword>